<dbReference type="OrthoDB" id="10051484at2759"/>
<evidence type="ECO:0000256" key="2">
    <source>
        <dbReference type="SAM" id="MobiDB-lite"/>
    </source>
</evidence>
<protein>
    <recommendedName>
        <fullName evidence="3">CCHC-type domain-containing protein</fullName>
    </recommendedName>
</protein>
<keyword evidence="1" id="KW-0863">Zinc-finger</keyword>
<keyword evidence="1" id="KW-0479">Metal-binding</keyword>
<evidence type="ECO:0000259" key="3">
    <source>
        <dbReference type="PROSITE" id="PS50158"/>
    </source>
</evidence>
<feature type="compositionally biased region" description="Acidic residues" evidence="2">
    <location>
        <begin position="115"/>
        <end position="138"/>
    </location>
</feature>
<dbReference type="EMBL" id="CAJNOO010000098">
    <property type="protein sequence ID" value="CAF0800731.1"/>
    <property type="molecule type" value="Genomic_DNA"/>
</dbReference>
<dbReference type="GO" id="GO:0008270">
    <property type="term" value="F:zinc ion binding"/>
    <property type="evidence" value="ECO:0007669"/>
    <property type="project" value="UniProtKB-KW"/>
</dbReference>
<sequence length="1350" mass="160587">MAKDKVEVRLQKLLNNELSSASNDKKQIISAYESLISILQTSETRKQLHGYHELLFECISQIILTSFNQFFHDEQLRFLLELASNACVLSMAQNQIIDSWLQNIEERTFEKLENYDDDDDDDDDDLYEDTTDGEEQEDEKITKIQDYNKKSNRSVTNQRQQKNVFTDDTFRHGSNSMSSKEKNRSCIKQISNPRDVHIVHSHDNRYDHRNSERNNVNKSSTRKNNNRKSRDNDYTNNLSKGSDNGTNKGRRASSFNNKYGVDLRLYDCYICGEYGHVQYDCPMKQNNSKNFCRNHIRTDIPNKKEHNRSKSPSIITNLTEKDQNKFQQIYNLSSKLINSSETIEERNKTYELFLSLIQQLKKQYEENLSKIFYEKESIFYSLFCHIAQNDFLFTNDQYLKFYQIKHILLPEKNHLLNEDRSIFCRQRILIPLNIITEHIKNVPQIHLTIFNDFQEYIIRSISPISINLFDLIKCLFKSKIHIDIKYIEYFTQKILFDLKKNIFSNEQLNELHIYYDIRMKRFERNHQKQIWKERLILFKNNQLLIDLNQWILEFIEILNTNYNEQIKSDIIVVENAMWYFGVLLMASSGHLNKDQYEYILKTAIQSSLFNSIQKFYFQYYLNHGQAPITIDELNQIKIKLENYNIDNKKLAYEQIKIILDRQKPEFNNEQIEQFSSENNNLTQINDQSRKLEDIIPIIDNHVLFRLISLIEMICSDTNTFSTEQLKELLDKFLHQSTIVRPLSNADQQRLTSYYSRPISLNDLKTSCLSLNSDLNDFLSLLKHRPLINNDELYDFLTQTIINIFENRQKYSNKKCQELKNLLDKKILGRKRYRLINEVYEKFRLNKKNLPIINRTILNQLLNNILLQDYQAYVEFFTLLEEISQIIDFKEITIEFEINRCLLSTIILVIIDTDYSNLPNFLCFHKRLKILIEQQTNFFSLLLTEKQYKLIQSRLILKSNINELINLIKTNLNEENFLNLIHFIQNDLNDKNDFEKLINFILYTFDNEFLSIEQTLQISNLIFQHTKLNNKTYKNLLQFLIDLLQFHIHSSPKMFLNLIENNQENNQIINQIIIILKIQHGKYATADWKKTMINLLKILFDRQDNYEQLKDIAQQSPMFQQVIFKQQLESCLKKPLDNQSNENKQSSTIPKDNNKNDHSTAHREMFRYLESDDVSKNAYVAQQLRACLLNEQLSSEILLSKFIQALQIIFKNSQKFTEVSLDEWERLITKNRGKIFTNDSQCDQLLMDILLVRFNMPIDTLNSLNHLIQSKKTHERHNGLNKLILLLKNTQINNEKSKIKNLPTISNQLYNVITRIVFDQKFNDHQVRQCVTAAKNSWLLNSDHREKLYNI</sequence>
<feature type="compositionally biased region" description="Basic and acidic residues" evidence="2">
    <location>
        <begin position="139"/>
        <end position="149"/>
    </location>
</feature>
<dbReference type="GO" id="GO:0003676">
    <property type="term" value="F:nucleic acid binding"/>
    <property type="evidence" value="ECO:0007669"/>
    <property type="project" value="InterPro"/>
</dbReference>
<feature type="compositionally biased region" description="Polar residues" evidence="2">
    <location>
        <begin position="234"/>
        <end position="254"/>
    </location>
</feature>
<dbReference type="PROSITE" id="PS50158">
    <property type="entry name" value="ZF_CCHC"/>
    <property type="match status" value="1"/>
</dbReference>
<feature type="compositionally biased region" description="Polar residues" evidence="2">
    <location>
        <begin position="1136"/>
        <end position="1150"/>
    </location>
</feature>
<keyword evidence="1" id="KW-0862">Zinc</keyword>
<dbReference type="Pfam" id="PF00098">
    <property type="entry name" value="zf-CCHC"/>
    <property type="match status" value="1"/>
</dbReference>
<feature type="compositionally biased region" description="Basic and acidic residues" evidence="2">
    <location>
        <begin position="194"/>
        <end position="212"/>
    </location>
</feature>
<evidence type="ECO:0000256" key="1">
    <source>
        <dbReference type="PROSITE-ProRule" id="PRU00047"/>
    </source>
</evidence>
<dbReference type="SUPFAM" id="SSF57756">
    <property type="entry name" value="Retrovirus zinc finger-like domains"/>
    <property type="match status" value="1"/>
</dbReference>
<name>A0A813SQJ3_9BILA</name>
<dbReference type="Proteomes" id="UP000663882">
    <property type="component" value="Unassembled WGS sequence"/>
</dbReference>
<feature type="region of interest" description="Disordered" evidence="2">
    <location>
        <begin position="1135"/>
        <end position="1157"/>
    </location>
</feature>
<organism evidence="4 5">
    <name type="scientific">Rotaria sordida</name>
    <dbReference type="NCBI Taxonomy" id="392033"/>
    <lineage>
        <taxon>Eukaryota</taxon>
        <taxon>Metazoa</taxon>
        <taxon>Spiralia</taxon>
        <taxon>Gnathifera</taxon>
        <taxon>Rotifera</taxon>
        <taxon>Eurotatoria</taxon>
        <taxon>Bdelloidea</taxon>
        <taxon>Philodinida</taxon>
        <taxon>Philodinidae</taxon>
        <taxon>Rotaria</taxon>
    </lineage>
</organism>
<feature type="compositionally biased region" description="Polar residues" evidence="2">
    <location>
        <begin position="153"/>
        <end position="178"/>
    </location>
</feature>
<dbReference type="SMART" id="SM00343">
    <property type="entry name" value="ZnF_C2HC"/>
    <property type="match status" value="1"/>
</dbReference>
<feature type="domain" description="CCHC-type" evidence="3">
    <location>
        <begin position="268"/>
        <end position="282"/>
    </location>
</feature>
<dbReference type="InterPro" id="IPR036875">
    <property type="entry name" value="Znf_CCHC_sf"/>
</dbReference>
<proteinExistence type="predicted"/>
<accession>A0A813SQJ3</accession>
<reference evidence="4" key="1">
    <citation type="submission" date="2021-02" db="EMBL/GenBank/DDBJ databases">
        <authorList>
            <person name="Nowell W R."/>
        </authorList>
    </citation>
    <scope>NUCLEOTIDE SEQUENCE</scope>
</reference>
<feature type="region of interest" description="Disordered" evidence="2">
    <location>
        <begin position="112"/>
        <end position="254"/>
    </location>
</feature>
<dbReference type="InterPro" id="IPR001878">
    <property type="entry name" value="Znf_CCHC"/>
</dbReference>
<evidence type="ECO:0000313" key="4">
    <source>
        <dbReference type="EMBL" id="CAF0800731.1"/>
    </source>
</evidence>
<evidence type="ECO:0000313" key="5">
    <source>
        <dbReference type="Proteomes" id="UP000663882"/>
    </source>
</evidence>
<gene>
    <name evidence="4" type="ORF">RFH988_LOCUS3908</name>
</gene>
<comment type="caution">
    <text evidence="4">The sequence shown here is derived from an EMBL/GenBank/DDBJ whole genome shotgun (WGS) entry which is preliminary data.</text>
</comment>